<dbReference type="AlphaFoldDB" id="A0A183AZ79"/>
<accession>A0A183AZ79</accession>
<dbReference type="OrthoDB" id="6247559at2759"/>
<name>A0A183AZ79_9TREM</name>
<evidence type="ECO:0000313" key="3">
    <source>
        <dbReference type="WBParaSite" id="ECPE_0001230001-mRNA-1"/>
    </source>
</evidence>
<reference evidence="3" key="1">
    <citation type="submission" date="2016-06" db="UniProtKB">
        <authorList>
            <consortium name="WormBaseParasite"/>
        </authorList>
    </citation>
    <scope>IDENTIFICATION</scope>
</reference>
<dbReference type="WBParaSite" id="ECPE_0001230001-mRNA-1">
    <property type="protein sequence ID" value="ECPE_0001230001-mRNA-1"/>
    <property type="gene ID" value="ECPE_0001230001"/>
</dbReference>
<organism evidence="3">
    <name type="scientific">Echinostoma caproni</name>
    <dbReference type="NCBI Taxonomy" id="27848"/>
    <lineage>
        <taxon>Eukaryota</taxon>
        <taxon>Metazoa</taxon>
        <taxon>Spiralia</taxon>
        <taxon>Lophotrochozoa</taxon>
        <taxon>Platyhelminthes</taxon>
        <taxon>Trematoda</taxon>
        <taxon>Digenea</taxon>
        <taxon>Plagiorchiida</taxon>
        <taxon>Echinostomata</taxon>
        <taxon>Echinostomatoidea</taxon>
        <taxon>Echinostomatidae</taxon>
        <taxon>Echinostoma</taxon>
    </lineage>
</organism>
<dbReference type="Proteomes" id="UP000272942">
    <property type="component" value="Unassembled WGS sequence"/>
</dbReference>
<gene>
    <name evidence="1" type="ORF">ECPE_LOCUS12264</name>
</gene>
<proteinExistence type="predicted"/>
<keyword evidence="2" id="KW-1185">Reference proteome</keyword>
<dbReference type="EMBL" id="UZAN01052515">
    <property type="protein sequence ID" value="VDP89536.1"/>
    <property type="molecule type" value="Genomic_DNA"/>
</dbReference>
<reference evidence="1 2" key="2">
    <citation type="submission" date="2018-11" db="EMBL/GenBank/DDBJ databases">
        <authorList>
            <consortium name="Pathogen Informatics"/>
        </authorList>
    </citation>
    <scope>NUCLEOTIDE SEQUENCE [LARGE SCALE GENOMIC DNA]</scope>
    <source>
        <strain evidence="1 2">Egypt</strain>
    </source>
</reference>
<sequence length="94" mass="10723">MVWAAAKDTLIAGFDTRADRQQVLRSFRTTQLRVGLETLSHAVALRVLLNRALPTLDDVARLDGLLERFMENLPEHLREKAWIVNAEKTIDVEL</sequence>
<evidence type="ECO:0000313" key="1">
    <source>
        <dbReference type="EMBL" id="VDP89536.1"/>
    </source>
</evidence>
<evidence type="ECO:0000313" key="2">
    <source>
        <dbReference type="Proteomes" id="UP000272942"/>
    </source>
</evidence>
<protein>
    <submittedName>
        <fullName evidence="3">Transposase</fullName>
    </submittedName>
</protein>